<dbReference type="AlphaFoldDB" id="A0A7K9GRV3"/>
<protein>
    <submittedName>
        <fullName evidence="3">HERC5 ligase</fullName>
    </submittedName>
</protein>
<proteinExistence type="predicted"/>
<evidence type="ECO:0000256" key="1">
    <source>
        <dbReference type="ARBA" id="ARBA00022737"/>
    </source>
</evidence>
<reference evidence="3 4" key="1">
    <citation type="submission" date="2019-09" db="EMBL/GenBank/DDBJ databases">
        <title>Bird 10,000 Genomes (B10K) Project - Family phase.</title>
        <authorList>
            <person name="Zhang G."/>
        </authorList>
    </citation>
    <scope>NUCLEOTIDE SEQUENCE [LARGE SCALE GENOMIC DNA]</scope>
    <source>
        <strain evidence="3">B10K-DU-001-19</strain>
        <tissue evidence="3">Muscle</tissue>
    </source>
</reference>
<feature type="repeat" description="RCC1" evidence="2">
    <location>
        <begin position="59"/>
        <end position="110"/>
    </location>
</feature>
<dbReference type="Gene3D" id="2.130.10.30">
    <property type="entry name" value="Regulator of chromosome condensation 1/beta-lactamase-inhibitor protein II"/>
    <property type="match status" value="1"/>
</dbReference>
<feature type="repeat" description="RCC1" evidence="2">
    <location>
        <begin position="111"/>
        <end position="152"/>
    </location>
</feature>
<feature type="repeat" description="RCC1" evidence="2">
    <location>
        <begin position="6"/>
        <end position="58"/>
    </location>
</feature>
<dbReference type="PROSITE" id="PS00626">
    <property type="entry name" value="RCC1_2"/>
    <property type="match status" value="1"/>
</dbReference>
<feature type="non-terminal residue" evidence="3">
    <location>
        <position position="1"/>
    </location>
</feature>
<name>A0A7K9GRV3_LOXLE</name>
<dbReference type="PANTHER" id="PTHR22870:SF408">
    <property type="entry name" value="OS09G0560450 PROTEIN"/>
    <property type="match status" value="1"/>
</dbReference>
<dbReference type="InterPro" id="IPR000408">
    <property type="entry name" value="Reg_chr_condens"/>
</dbReference>
<dbReference type="SUPFAM" id="SSF50985">
    <property type="entry name" value="RCC1/BLIP-II"/>
    <property type="match status" value="1"/>
</dbReference>
<dbReference type="Pfam" id="PF00415">
    <property type="entry name" value="RCC1"/>
    <property type="match status" value="3"/>
</dbReference>
<gene>
    <name evidence="3" type="primary">Herc5</name>
    <name evidence="3" type="ORF">LOXLEU_R07114</name>
</gene>
<keyword evidence="1" id="KW-0677">Repeat</keyword>
<dbReference type="InterPro" id="IPR051210">
    <property type="entry name" value="Ub_ligase/GEF_domain"/>
</dbReference>
<sequence>SVCEGGELFTWGQNTHGQLGVGSQTTLTPKPQLVERIKGIPLAQIAAGGAHSMCVSLSGAVFSWGKNSFGQLGLGDTKDRDCPTYVGALEHWKTVFISCGADHTAVLSKEGLVCTFGAGGSGQLGHNSTQNELLPRVVAELWGARVSHIACGRWDVPMTCLLRQYTLVYVRSLDKFYFFGSDDEGQLEDERKHNQLIPLPINSPVNTGKSCHSNDHCRCIQSVFVSSMEMLKSCYDWIEKKKNPICYNANFVNVFMYFTQNSYLNGIATLEDKEVDAWISNSKCYKSIKRNIRLIFSSEACINGSFLDKRDKHFKTSKEVSGVDMSEVKRFYEKIRKNQRIYQEV</sequence>
<dbReference type="Proteomes" id="UP000573793">
    <property type="component" value="Unassembled WGS sequence"/>
</dbReference>
<evidence type="ECO:0000313" key="3">
    <source>
        <dbReference type="EMBL" id="NXH04299.1"/>
    </source>
</evidence>
<feature type="non-terminal residue" evidence="3">
    <location>
        <position position="345"/>
    </location>
</feature>
<organism evidence="3 4">
    <name type="scientific">Loxia leucoptera</name>
    <name type="common">White-winged crossbill</name>
    <dbReference type="NCBI Taxonomy" id="96539"/>
    <lineage>
        <taxon>Eukaryota</taxon>
        <taxon>Metazoa</taxon>
        <taxon>Chordata</taxon>
        <taxon>Craniata</taxon>
        <taxon>Vertebrata</taxon>
        <taxon>Euteleostomi</taxon>
        <taxon>Archelosauria</taxon>
        <taxon>Archosauria</taxon>
        <taxon>Dinosauria</taxon>
        <taxon>Saurischia</taxon>
        <taxon>Theropoda</taxon>
        <taxon>Coelurosauria</taxon>
        <taxon>Aves</taxon>
        <taxon>Neognathae</taxon>
        <taxon>Neoaves</taxon>
        <taxon>Telluraves</taxon>
        <taxon>Australaves</taxon>
        <taxon>Passeriformes</taxon>
        <taxon>Passeroidea</taxon>
        <taxon>Fringillidae</taxon>
        <taxon>Carduelinae</taxon>
        <taxon>Loxia</taxon>
    </lineage>
</organism>
<dbReference type="InterPro" id="IPR009091">
    <property type="entry name" value="RCC1/BLIP-II"/>
</dbReference>
<keyword evidence="4" id="KW-1185">Reference proteome</keyword>
<evidence type="ECO:0000256" key="2">
    <source>
        <dbReference type="PROSITE-ProRule" id="PRU00235"/>
    </source>
</evidence>
<accession>A0A7K9GRV3</accession>
<dbReference type="GO" id="GO:0016874">
    <property type="term" value="F:ligase activity"/>
    <property type="evidence" value="ECO:0007669"/>
    <property type="project" value="UniProtKB-KW"/>
</dbReference>
<dbReference type="PRINTS" id="PR00633">
    <property type="entry name" value="RCCNDNSATION"/>
</dbReference>
<dbReference type="PANTHER" id="PTHR22870">
    <property type="entry name" value="REGULATOR OF CHROMOSOME CONDENSATION"/>
    <property type="match status" value="1"/>
</dbReference>
<keyword evidence="3" id="KW-0436">Ligase</keyword>
<evidence type="ECO:0000313" key="4">
    <source>
        <dbReference type="Proteomes" id="UP000573793"/>
    </source>
</evidence>
<dbReference type="PROSITE" id="PS50012">
    <property type="entry name" value="RCC1_3"/>
    <property type="match status" value="3"/>
</dbReference>
<dbReference type="EMBL" id="VWZM01011455">
    <property type="protein sequence ID" value="NXH04299.1"/>
    <property type="molecule type" value="Genomic_DNA"/>
</dbReference>
<comment type="caution">
    <text evidence="3">The sequence shown here is derived from an EMBL/GenBank/DDBJ whole genome shotgun (WGS) entry which is preliminary data.</text>
</comment>